<organism evidence="2 3">
    <name type="scientific">Solimonas marina</name>
    <dbReference type="NCBI Taxonomy" id="2714601"/>
    <lineage>
        <taxon>Bacteria</taxon>
        <taxon>Pseudomonadati</taxon>
        <taxon>Pseudomonadota</taxon>
        <taxon>Gammaproteobacteria</taxon>
        <taxon>Nevskiales</taxon>
        <taxon>Nevskiaceae</taxon>
        <taxon>Solimonas</taxon>
    </lineage>
</organism>
<keyword evidence="3" id="KW-1185">Reference proteome</keyword>
<name>A0A969W8N6_9GAMM</name>
<comment type="caution">
    <text evidence="2">The sequence shown here is derived from an EMBL/GenBank/DDBJ whole genome shotgun (WGS) entry which is preliminary data.</text>
</comment>
<dbReference type="InterPro" id="IPR008713">
    <property type="entry name" value="Phage_lambda_NinG"/>
</dbReference>
<dbReference type="EMBL" id="JAAVXB010000002">
    <property type="protein sequence ID" value="NKF21559.1"/>
    <property type="molecule type" value="Genomic_DNA"/>
</dbReference>
<evidence type="ECO:0000313" key="3">
    <source>
        <dbReference type="Proteomes" id="UP000653472"/>
    </source>
</evidence>
<evidence type="ECO:0000256" key="1">
    <source>
        <dbReference type="SAM" id="Coils"/>
    </source>
</evidence>
<proteinExistence type="predicted"/>
<reference evidence="2" key="1">
    <citation type="submission" date="2020-03" db="EMBL/GenBank/DDBJ databases">
        <title>Solimonas marina sp. nov., isolated from deep seawater of the Pacific Ocean.</title>
        <authorList>
            <person name="Liu X."/>
            <person name="Lai Q."/>
            <person name="Sun F."/>
            <person name="Gai Y."/>
            <person name="Li G."/>
            <person name="Shao Z."/>
        </authorList>
    </citation>
    <scope>NUCLEOTIDE SEQUENCE</scope>
    <source>
        <strain evidence="2">C16B3</strain>
    </source>
</reference>
<sequence>MKAAKIRKCRNCGTPFEPRSSMQIACKPACALDLVREKAQKVEARARKAALKAVRAENRAAKERLRTRRDWIKRVQVVFNRFIRLRDQHQPCICCGRPLGGGALTGGGYDAGHYRSVGSAPHLRFEEMNVHAQRKDCNQFGAGRAVDYRRGLIARIGVAEVERIERDETPRKYTIDDLKALEATYKQKVRELQRGGRHGPHG</sequence>
<protein>
    <submittedName>
        <fullName evidence="2">NinG protein</fullName>
    </submittedName>
</protein>
<dbReference type="RefSeq" id="WP_168146816.1">
    <property type="nucleotide sequence ID" value="NZ_JAAVXB010000002.1"/>
</dbReference>
<dbReference type="Proteomes" id="UP000653472">
    <property type="component" value="Unassembled WGS sequence"/>
</dbReference>
<gene>
    <name evidence="2" type="ORF">G7Y82_04460</name>
</gene>
<dbReference type="Pfam" id="PF05766">
    <property type="entry name" value="NinG"/>
    <property type="match status" value="1"/>
</dbReference>
<keyword evidence="1" id="KW-0175">Coiled coil</keyword>
<accession>A0A969W8N6</accession>
<feature type="coiled-coil region" evidence="1">
    <location>
        <begin position="32"/>
        <end position="59"/>
    </location>
</feature>
<evidence type="ECO:0000313" key="2">
    <source>
        <dbReference type="EMBL" id="NKF21559.1"/>
    </source>
</evidence>
<dbReference type="AlphaFoldDB" id="A0A969W8N6"/>